<evidence type="ECO:0000256" key="1">
    <source>
        <dbReference type="PIRNR" id="PIRNR016897"/>
    </source>
</evidence>
<evidence type="ECO:0000259" key="2">
    <source>
        <dbReference type="PROSITE" id="PS50309"/>
    </source>
</evidence>
<keyword evidence="1" id="KW-0694">RNA-binding</keyword>
<dbReference type="GeneID" id="93655773"/>
<reference evidence="4 5" key="1">
    <citation type="journal article" date="2016" name="Front. Microbiol.">
        <title>Comprehensive Phylogenetic Analysis of Bovine Non-aureus Staphylococci Species Based on Whole-Genome Sequencing.</title>
        <authorList>
            <person name="Naushad S."/>
            <person name="Barkema H.W."/>
            <person name="Luby C."/>
            <person name="Condas L.A."/>
            <person name="Nobrega D.B."/>
            <person name="Carson D.A."/>
            <person name="De Buck J."/>
        </authorList>
    </citation>
    <scope>NUCLEOTIDE SEQUENCE [LARGE SCALE GENOMIC DNA]</scope>
    <source>
        <strain evidence="4 5">SNUC 505</strain>
    </source>
</reference>
<protein>
    <recommendedName>
        <fullName evidence="1">Glycerol uptake operon antiterminator regulatory protein</fullName>
    </recommendedName>
</protein>
<accession>A0AAE5T0L5</accession>
<dbReference type="InterPro" id="IPR013785">
    <property type="entry name" value="Aldolase_TIM"/>
</dbReference>
<dbReference type="SUPFAM" id="SSF110391">
    <property type="entry name" value="GlpP-like"/>
    <property type="match status" value="1"/>
</dbReference>
<keyword evidence="1" id="KW-0805">Transcription regulation</keyword>
<dbReference type="EMBL" id="JAVGJF010000023">
    <property type="protein sequence ID" value="MDQ7175387.1"/>
    <property type="molecule type" value="Genomic_DNA"/>
</dbReference>
<evidence type="ECO:0000313" key="6">
    <source>
        <dbReference type="Proteomes" id="UP001240157"/>
    </source>
</evidence>
<comment type="function">
    <text evidence="1">Regulates expression of the glpD operon. In the presence of glycerol 3-phosphate (G3P) causes antitermination of transcription of glpD at the inverted repeat of the leader region to enhance its transcription. Binds and stabilizes glpD leader mRNA.</text>
</comment>
<dbReference type="Proteomes" id="UP000242704">
    <property type="component" value="Unassembled WGS sequence"/>
</dbReference>
<evidence type="ECO:0000313" key="5">
    <source>
        <dbReference type="Proteomes" id="UP000242704"/>
    </source>
</evidence>
<dbReference type="GO" id="GO:0035556">
    <property type="term" value="P:intracellular signal transduction"/>
    <property type="evidence" value="ECO:0007669"/>
    <property type="project" value="InterPro"/>
</dbReference>
<dbReference type="PROSITE" id="PS50309">
    <property type="entry name" value="DC"/>
    <property type="match status" value="1"/>
</dbReference>
<keyword evidence="1" id="KW-0804">Transcription</keyword>
<feature type="domain" description="Doublecortin" evidence="2">
    <location>
        <begin position="82"/>
        <end position="177"/>
    </location>
</feature>
<dbReference type="PIRSF" id="PIRSF016897">
    <property type="entry name" value="GlpP"/>
    <property type="match status" value="1"/>
</dbReference>
<evidence type="ECO:0000313" key="3">
    <source>
        <dbReference type="EMBL" id="MDQ7175387.1"/>
    </source>
</evidence>
<dbReference type="RefSeq" id="WP_105967280.1">
    <property type="nucleotide sequence ID" value="NZ_CP031274.1"/>
</dbReference>
<dbReference type="GO" id="GO:0006071">
    <property type="term" value="P:glycerol metabolic process"/>
    <property type="evidence" value="ECO:0007669"/>
    <property type="project" value="UniProtKB-UniRule"/>
</dbReference>
<organism evidence="4 5">
    <name type="scientific">Staphylococcus chromogenes</name>
    <name type="common">Staphylococcus hyicus subsp. chromogenes</name>
    <dbReference type="NCBI Taxonomy" id="46126"/>
    <lineage>
        <taxon>Bacteria</taxon>
        <taxon>Bacillati</taxon>
        <taxon>Bacillota</taxon>
        <taxon>Bacilli</taxon>
        <taxon>Bacillales</taxon>
        <taxon>Staphylococcaceae</taxon>
        <taxon>Staphylococcus</taxon>
    </lineage>
</organism>
<reference evidence="4" key="2">
    <citation type="submission" date="2018-03" db="EMBL/GenBank/DDBJ databases">
        <authorList>
            <person name="Naushad S."/>
        </authorList>
    </citation>
    <scope>NUCLEOTIDE SEQUENCE</scope>
    <source>
        <strain evidence="4">SNUC 505</strain>
    </source>
</reference>
<dbReference type="Gene3D" id="3.20.20.70">
    <property type="entry name" value="Aldolase class I"/>
    <property type="match status" value="1"/>
</dbReference>
<proteinExistence type="predicted"/>
<dbReference type="InterPro" id="IPR003533">
    <property type="entry name" value="Doublecortin_dom"/>
</dbReference>
<gene>
    <name evidence="4" type="ORF">BU653_02245</name>
    <name evidence="3" type="ORF">RCF65_05245</name>
</gene>
<dbReference type="InterPro" id="IPR006699">
    <property type="entry name" value="GlpP"/>
</dbReference>
<dbReference type="GO" id="GO:0003723">
    <property type="term" value="F:RNA binding"/>
    <property type="evidence" value="ECO:0007669"/>
    <property type="project" value="UniProtKB-KW"/>
</dbReference>
<sequence>MHPNILPAIRSVKSLEKLIRTDYETCVLLDTHIGHLKSLMQLIEQNNLQPFVHIDLIKGMSHDEFACEYIIQSYRPKGIVSTKTKVIKKAKSLGVITIFRVFIIDSQALERSIALIQRIEPDYVEVLPGIANKVIKRIYNETGVKVIAGGLINTEEEIEKAIESGATYVTTSEERLW</sequence>
<comment type="caution">
    <text evidence="4">The sequence shown here is derived from an EMBL/GenBank/DDBJ whole genome shotgun (WGS) entry which is preliminary data.</text>
</comment>
<keyword evidence="1" id="KW-0319">Glycerol metabolism</keyword>
<dbReference type="PANTHER" id="PTHR35787">
    <property type="entry name" value="GLYCEROL UPTAKE OPERON ANTITERMINATOR REGULATORY PROTEIN"/>
    <property type="match status" value="1"/>
</dbReference>
<dbReference type="Pfam" id="PF04309">
    <property type="entry name" value="G3P_antiterm"/>
    <property type="match status" value="1"/>
</dbReference>
<name>A0AAE5T0L5_STACR</name>
<evidence type="ECO:0000313" key="4">
    <source>
        <dbReference type="EMBL" id="PTG16528.1"/>
    </source>
</evidence>
<reference evidence="3 6" key="3">
    <citation type="submission" date="2023-08" db="EMBL/GenBank/DDBJ databases">
        <title>Whole genome sequencing of Staphylococcus chromogenes NNSch 2386.</title>
        <authorList>
            <person name="Kropotov V.S."/>
            <person name="Boriskina E.V."/>
            <person name="Gordinskaya N.A."/>
            <person name="Shkurkina I.S."/>
            <person name="Kryazhev D.V."/>
            <person name="Alekseeva A.E."/>
            <person name="Makhova M.A."/>
        </authorList>
    </citation>
    <scope>NUCLEOTIDE SEQUENCE [LARGE SCALE GENOMIC DNA]</scope>
    <source>
        <strain evidence="3 6">NNSch 2386</strain>
    </source>
</reference>
<dbReference type="GO" id="GO:0045893">
    <property type="term" value="P:positive regulation of DNA-templated transcription"/>
    <property type="evidence" value="ECO:0007669"/>
    <property type="project" value="TreeGrafter"/>
</dbReference>
<dbReference type="PANTHER" id="PTHR35787:SF1">
    <property type="entry name" value="GLYCEROL UPTAKE OPERON ANTITERMINATOR REGULATORY PROTEIN"/>
    <property type="match status" value="1"/>
</dbReference>
<dbReference type="AlphaFoldDB" id="A0AAE5T0L5"/>
<dbReference type="Proteomes" id="UP001240157">
    <property type="component" value="Unassembled WGS sequence"/>
</dbReference>
<dbReference type="GO" id="GO:0001072">
    <property type="term" value="F:transcription antitermination factor activity, RNA binding"/>
    <property type="evidence" value="ECO:0007669"/>
    <property type="project" value="TreeGrafter"/>
</dbReference>
<dbReference type="EMBL" id="PZBZ01000008">
    <property type="protein sequence ID" value="PTG16528.1"/>
    <property type="molecule type" value="Genomic_DNA"/>
</dbReference>